<dbReference type="OrthoDB" id="10254988at2759"/>
<proteinExistence type="predicted"/>
<comment type="caution">
    <text evidence="1">The sequence shown here is derived from an EMBL/GenBank/DDBJ whole genome shotgun (WGS) entry which is preliminary data.</text>
</comment>
<organism evidence="1 2">
    <name type="scientific">Caenorhabditis auriculariae</name>
    <dbReference type="NCBI Taxonomy" id="2777116"/>
    <lineage>
        <taxon>Eukaryota</taxon>
        <taxon>Metazoa</taxon>
        <taxon>Ecdysozoa</taxon>
        <taxon>Nematoda</taxon>
        <taxon>Chromadorea</taxon>
        <taxon>Rhabditida</taxon>
        <taxon>Rhabditina</taxon>
        <taxon>Rhabditomorpha</taxon>
        <taxon>Rhabditoidea</taxon>
        <taxon>Rhabditidae</taxon>
        <taxon>Peloderinae</taxon>
        <taxon>Caenorhabditis</taxon>
    </lineage>
</organism>
<evidence type="ECO:0000313" key="2">
    <source>
        <dbReference type="Proteomes" id="UP000835052"/>
    </source>
</evidence>
<accession>A0A8S1HJ02</accession>
<dbReference type="AlphaFoldDB" id="A0A8S1HJ02"/>
<sequence length="134" mass="15237">MNEDDFWELPLAQWLRDCASGAPPLFEESQWRLATRKTLPLQYRELTDGVLLAVLFQTIDPSINIFLVNDRTSYCDSALRQKQLKSLFHAINTFYKARLQQLVVIASPDITAIARSNSPAEPVSYCMAKVTSRS</sequence>
<name>A0A8S1HJ02_9PELO</name>
<dbReference type="SUPFAM" id="SSF116907">
    <property type="entry name" value="Hook domain"/>
    <property type="match status" value="1"/>
</dbReference>
<evidence type="ECO:0000313" key="1">
    <source>
        <dbReference type="EMBL" id="CAD6194982.1"/>
    </source>
</evidence>
<dbReference type="Gene3D" id="1.10.418.10">
    <property type="entry name" value="Calponin-like domain"/>
    <property type="match status" value="1"/>
</dbReference>
<keyword evidence="2" id="KW-1185">Reference proteome</keyword>
<dbReference type="EMBL" id="CAJGYM010000050">
    <property type="protein sequence ID" value="CAD6194982.1"/>
    <property type="molecule type" value="Genomic_DNA"/>
</dbReference>
<reference evidence="1" key="1">
    <citation type="submission" date="2020-10" db="EMBL/GenBank/DDBJ databases">
        <authorList>
            <person name="Kikuchi T."/>
        </authorList>
    </citation>
    <scope>NUCLEOTIDE SEQUENCE</scope>
    <source>
        <strain evidence="1">NKZ352</strain>
    </source>
</reference>
<dbReference type="Proteomes" id="UP000835052">
    <property type="component" value="Unassembled WGS sequence"/>
</dbReference>
<protein>
    <submittedName>
        <fullName evidence="1">Uncharacterized protein</fullName>
    </submittedName>
</protein>
<gene>
    <name evidence="1" type="ORF">CAUJ_LOCUS10901</name>
</gene>
<dbReference type="InterPro" id="IPR036872">
    <property type="entry name" value="CH_dom_sf"/>
</dbReference>